<comment type="caution">
    <text evidence="7">The sequence shown here is derived from an EMBL/GenBank/DDBJ whole genome shotgun (WGS) entry which is preliminary data.</text>
</comment>
<reference evidence="7 8" key="1">
    <citation type="submission" date="2018-11" db="EMBL/GenBank/DDBJ databases">
        <title>Genomic Encyclopedia of Type Strains, Phase IV (KMG-IV): sequencing the most valuable type-strain genomes for metagenomic binning, comparative biology and taxonomic classification.</title>
        <authorList>
            <person name="Goeker M."/>
        </authorList>
    </citation>
    <scope>NUCLEOTIDE SEQUENCE [LARGE SCALE GENOMIC DNA]</scope>
    <source>
        <strain evidence="7 8">DSM 5900</strain>
    </source>
</reference>
<comment type="subcellular location">
    <subcellularLocation>
        <location evidence="1">Cell membrane</location>
        <topology evidence="1">Multi-pass membrane protein</topology>
    </subcellularLocation>
</comment>
<evidence type="ECO:0000256" key="5">
    <source>
        <dbReference type="ARBA" id="ARBA00023136"/>
    </source>
</evidence>
<keyword evidence="2" id="KW-1003">Cell membrane</keyword>
<proteinExistence type="predicted"/>
<feature type="transmembrane region" description="Helical" evidence="6">
    <location>
        <begin position="66"/>
        <end position="85"/>
    </location>
</feature>
<evidence type="ECO:0000256" key="6">
    <source>
        <dbReference type="SAM" id="Phobius"/>
    </source>
</evidence>
<dbReference type="AlphaFoldDB" id="A0A3N1M3L5"/>
<dbReference type="InterPro" id="IPR030923">
    <property type="entry name" value="LptG"/>
</dbReference>
<evidence type="ECO:0000256" key="2">
    <source>
        <dbReference type="ARBA" id="ARBA00022475"/>
    </source>
</evidence>
<dbReference type="GO" id="GO:0015920">
    <property type="term" value="P:lipopolysaccharide transport"/>
    <property type="evidence" value="ECO:0007669"/>
    <property type="project" value="TreeGrafter"/>
</dbReference>
<organism evidence="7 8">
    <name type="scientific">Stella humosa</name>
    <dbReference type="NCBI Taxonomy" id="94"/>
    <lineage>
        <taxon>Bacteria</taxon>
        <taxon>Pseudomonadati</taxon>
        <taxon>Pseudomonadota</taxon>
        <taxon>Alphaproteobacteria</taxon>
        <taxon>Rhodospirillales</taxon>
        <taxon>Stellaceae</taxon>
        <taxon>Stella</taxon>
    </lineage>
</organism>
<dbReference type="PANTHER" id="PTHR33529">
    <property type="entry name" value="SLR0882 PROTEIN-RELATED"/>
    <property type="match status" value="1"/>
</dbReference>
<feature type="transmembrane region" description="Helical" evidence="6">
    <location>
        <begin position="272"/>
        <end position="291"/>
    </location>
</feature>
<dbReference type="GO" id="GO:0043190">
    <property type="term" value="C:ATP-binding cassette (ABC) transporter complex"/>
    <property type="evidence" value="ECO:0007669"/>
    <property type="project" value="InterPro"/>
</dbReference>
<keyword evidence="5 6" id="KW-0472">Membrane</keyword>
<accession>A0A3N1M3L5</accession>
<keyword evidence="8" id="KW-1185">Reference proteome</keyword>
<dbReference type="Proteomes" id="UP000278222">
    <property type="component" value="Unassembled WGS sequence"/>
</dbReference>
<dbReference type="Pfam" id="PF03739">
    <property type="entry name" value="LptF_LptG"/>
    <property type="match status" value="1"/>
</dbReference>
<feature type="transmembrane region" description="Helical" evidence="6">
    <location>
        <begin position="97"/>
        <end position="118"/>
    </location>
</feature>
<dbReference type="GO" id="GO:0055085">
    <property type="term" value="P:transmembrane transport"/>
    <property type="evidence" value="ECO:0007669"/>
    <property type="project" value="InterPro"/>
</dbReference>
<evidence type="ECO:0000313" key="8">
    <source>
        <dbReference type="Proteomes" id="UP000278222"/>
    </source>
</evidence>
<name>A0A3N1M3L5_9PROT</name>
<feature type="transmembrane region" description="Helical" evidence="6">
    <location>
        <begin position="335"/>
        <end position="353"/>
    </location>
</feature>
<keyword evidence="4 6" id="KW-1133">Transmembrane helix</keyword>
<dbReference type="OrthoDB" id="8434951at2"/>
<feature type="transmembrane region" description="Helical" evidence="6">
    <location>
        <begin position="12"/>
        <end position="31"/>
    </location>
</feature>
<sequence length="356" mass="38702">MTGRLARYVGRLFLARTVGAVLVFAALMQVLDLLDAATEVMERGKGAWGIGYYALLRLPVILEQTFPLGVLVGGLLTFATLARNNEIVVLRMAGLPVFRLVLGLLPPVLAIAGLHFAIADQVVPRFERRLAIWWEREPTEEQRQPKAMWVRADGDLVAIDRISQAGTRAEGVRIYRRGAREQLEVRIFAPQAVLENGRWRLLGATESTVVDGRITPSEPADRTWETRLTPSDLIQLTLPFGHVSAGAARSALTGDQATARAPAYYEMRLQRAFAEPLSALVMLLLATPAATANRRAGQAGRRLLIGLGLGMLFLLVDGILVALGEAGRLPPELAAWAALGFFGSIGAFVLLQLDAQ</sequence>
<feature type="transmembrane region" description="Helical" evidence="6">
    <location>
        <begin position="303"/>
        <end position="323"/>
    </location>
</feature>
<evidence type="ECO:0000256" key="1">
    <source>
        <dbReference type="ARBA" id="ARBA00004651"/>
    </source>
</evidence>
<keyword evidence="3 6" id="KW-0812">Transmembrane</keyword>
<dbReference type="PANTHER" id="PTHR33529:SF2">
    <property type="entry name" value="LIPOPOLYSACCHARIDE EXPORT SYSTEM PERMEASE PROTEIN LPTG"/>
    <property type="match status" value="1"/>
</dbReference>
<dbReference type="RefSeq" id="WP_123689625.1">
    <property type="nucleotide sequence ID" value="NZ_AP019700.1"/>
</dbReference>
<dbReference type="InterPro" id="IPR005495">
    <property type="entry name" value="LptG/LptF_permease"/>
</dbReference>
<evidence type="ECO:0000256" key="4">
    <source>
        <dbReference type="ARBA" id="ARBA00022989"/>
    </source>
</evidence>
<gene>
    <name evidence="7" type="ORF">EDC65_2128</name>
</gene>
<dbReference type="EMBL" id="RJKX01000013">
    <property type="protein sequence ID" value="ROQ00332.1"/>
    <property type="molecule type" value="Genomic_DNA"/>
</dbReference>
<protein>
    <submittedName>
        <fullName evidence="7">Lipopolysaccharide export system permease protein</fullName>
    </submittedName>
</protein>
<evidence type="ECO:0000256" key="3">
    <source>
        <dbReference type="ARBA" id="ARBA00022692"/>
    </source>
</evidence>
<dbReference type="NCBIfam" id="TIGR04408">
    <property type="entry name" value="LptG_lptG"/>
    <property type="match status" value="1"/>
</dbReference>
<evidence type="ECO:0000313" key="7">
    <source>
        <dbReference type="EMBL" id="ROQ00332.1"/>
    </source>
</evidence>